<accession>A0ABM0TCI9</accession>
<reference evidence="1" key="1">
    <citation type="journal article" date="2014" name="Nat. Commun.">
        <title>The emerging biofuel crop Camelina sativa retains a highly undifferentiated hexaploid genome structure.</title>
        <authorList>
            <person name="Kagale S."/>
            <person name="Koh C."/>
            <person name="Nixon J."/>
            <person name="Bollina V."/>
            <person name="Clarke W.E."/>
            <person name="Tuteja R."/>
            <person name="Spillane C."/>
            <person name="Robinson S.J."/>
            <person name="Links M.G."/>
            <person name="Clarke C."/>
            <person name="Higgins E.E."/>
            <person name="Huebert T."/>
            <person name="Sharpe A.G."/>
            <person name="Parkin I.A."/>
        </authorList>
    </citation>
    <scope>NUCLEOTIDE SEQUENCE [LARGE SCALE GENOMIC DNA]</scope>
    <source>
        <strain evidence="1">cv. DH55</strain>
    </source>
</reference>
<organism evidence="1 2">
    <name type="scientific">Camelina sativa</name>
    <name type="common">False flax</name>
    <name type="synonym">Myagrum sativum</name>
    <dbReference type="NCBI Taxonomy" id="90675"/>
    <lineage>
        <taxon>Eukaryota</taxon>
        <taxon>Viridiplantae</taxon>
        <taxon>Streptophyta</taxon>
        <taxon>Embryophyta</taxon>
        <taxon>Tracheophyta</taxon>
        <taxon>Spermatophyta</taxon>
        <taxon>Magnoliopsida</taxon>
        <taxon>eudicotyledons</taxon>
        <taxon>Gunneridae</taxon>
        <taxon>Pentapetalae</taxon>
        <taxon>rosids</taxon>
        <taxon>malvids</taxon>
        <taxon>Brassicales</taxon>
        <taxon>Brassicaceae</taxon>
        <taxon>Camelineae</taxon>
        <taxon>Camelina</taxon>
    </lineage>
</organism>
<dbReference type="RefSeq" id="XP_010424204.1">
    <property type="nucleotide sequence ID" value="XM_010425902.2"/>
</dbReference>
<reference evidence="2" key="2">
    <citation type="submission" date="2025-08" db="UniProtKB">
        <authorList>
            <consortium name="RefSeq"/>
        </authorList>
    </citation>
    <scope>IDENTIFICATION</scope>
    <source>
        <tissue evidence="2">Leaf</tissue>
    </source>
</reference>
<evidence type="ECO:0000313" key="1">
    <source>
        <dbReference type="Proteomes" id="UP000694864"/>
    </source>
</evidence>
<evidence type="ECO:0000313" key="2">
    <source>
        <dbReference type="RefSeq" id="XP_010424204.1"/>
    </source>
</evidence>
<dbReference type="Gene3D" id="2.40.50.90">
    <property type="match status" value="1"/>
</dbReference>
<dbReference type="SUPFAM" id="SSF50199">
    <property type="entry name" value="Staphylococcal nuclease"/>
    <property type="match status" value="1"/>
</dbReference>
<dbReference type="GeneID" id="104709258"/>
<name>A0ABM0TCI9_CAMSA</name>
<dbReference type="InterPro" id="IPR035437">
    <property type="entry name" value="SNase_OB-fold_sf"/>
</dbReference>
<protein>
    <submittedName>
        <fullName evidence="2">Staphylococcal nuclease domain-containing protein 1-like</fullName>
    </submittedName>
</protein>
<sequence>MATVAATENQWLKGRVKAVTSGDCLVITALTHTRSGPPPEKTITLSSLMAPKLARRGGIDEAFAWESREFLRKLCIGKEVAFKVDYKVEAIA</sequence>
<keyword evidence="1" id="KW-1185">Reference proteome</keyword>
<dbReference type="Proteomes" id="UP000694864">
    <property type="component" value="Chromosome 8"/>
</dbReference>
<dbReference type="PANTHER" id="PTHR12302">
    <property type="entry name" value="EBNA2 BINDING PROTEIN P100"/>
    <property type="match status" value="1"/>
</dbReference>
<proteinExistence type="predicted"/>
<gene>
    <name evidence="2" type="primary">LOC104709258</name>
</gene>
<dbReference type="PANTHER" id="PTHR12302:SF2">
    <property type="entry name" value="STAPHYLOCOCCAL NUCLEASE DOMAIN-CONTAINING PROTEIN 1"/>
    <property type="match status" value="1"/>
</dbReference>